<name>A0A5N0EFJ3_9NOCA</name>
<dbReference type="Proteomes" id="UP000323876">
    <property type="component" value="Unassembled WGS sequence"/>
</dbReference>
<protein>
    <recommendedName>
        <fullName evidence="7">NH(3)-dependent NAD(+) synthetase</fullName>
        <ecNumber evidence="7">6.3.1.5</ecNumber>
    </recommendedName>
</protein>
<dbReference type="GO" id="GO:0005737">
    <property type="term" value="C:cytoplasm"/>
    <property type="evidence" value="ECO:0007669"/>
    <property type="project" value="InterPro"/>
</dbReference>
<dbReference type="PANTHER" id="PTHR23090:SF9">
    <property type="entry name" value="GLUTAMINE-DEPENDENT NAD(+) SYNTHETASE"/>
    <property type="match status" value="1"/>
</dbReference>
<proteinExistence type="inferred from homology"/>
<keyword evidence="10" id="KW-1185">Reference proteome</keyword>
<evidence type="ECO:0000256" key="7">
    <source>
        <dbReference type="RuleBase" id="RU003812"/>
    </source>
</evidence>
<dbReference type="GO" id="GO:0009435">
    <property type="term" value="P:NAD+ biosynthetic process"/>
    <property type="evidence" value="ECO:0007669"/>
    <property type="project" value="UniProtKB-UniPathway"/>
</dbReference>
<sequence>MATEEAARRIDWIQFAVRRQLHRSCAVVQLSGGIDSATVLHLAVAALGPENVHAYYLPDGASSPDSRNYAQLAAESVGCPLSVSDITTIVESSQVGMGITDLIKRYFTAFDATEHGYSLNFNPQESLRLGVPVYILSIGLRNGEPVESATLKSEDIRTIVASQNVKQRIRMSIAYRQAEQLHGAVLGCSNRDEIALGFVVKHGDDAADIYPIADLDKDSVVTLGSGIGVPREIINRIPTTDTYSLEQPQTSYYYGFDRALMNELVNAKNSYDVAAIIERYGYGKDTVAAFSGLTNAWKRTAMYNHSRLTYPYPGKSHEKD</sequence>
<gene>
    <name evidence="9" type="primary">nadE</name>
    <name evidence="9" type="ORF">F3087_18900</name>
</gene>
<keyword evidence="3 6" id="KW-0547">Nucleotide-binding</keyword>
<comment type="caution">
    <text evidence="9">The sequence shown here is derived from an EMBL/GenBank/DDBJ whole genome shotgun (WGS) entry which is preliminary data.</text>
</comment>
<dbReference type="GO" id="GO:0008795">
    <property type="term" value="F:NAD+ synthase activity"/>
    <property type="evidence" value="ECO:0007669"/>
    <property type="project" value="UniProtKB-EC"/>
</dbReference>
<evidence type="ECO:0000313" key="10">
    <source>
        <dbReference type="Proteomes" id="UP000323876"/>
    </source>
</evidence>
<dbReference type="RefSeq" id="WP_150403286.1">
    <property type="nucleotide sequence ID" value="NZ_VXLC01000006.1"/>
</dbReference>
<dbReference type="SUPFAM" id="SSF52402">
    <property type="entry name" value="Adenine nucleotide alpha hydrolases-like"/>
    <property type="match status" value="1"/>
</dbReference>
<dbReference type="InterPro" id="IPR003694">
    <property type="entry name" value="NAD_synthase"/>
</dbReference>
<feature type="domain" description="NAD/GMP synthase" evidence="8">
    <location>
        <begin position="153"/>
        <end position="244"/>
    </location>
</feature>
<evidence type="ECO:0000256" key="3">
    <source>
        <dbReference type="ARBA" id="ARBA00022741"/>
    </source>
</evidence>
<comment type="catalytic activity">
    <reaction evidence="7">
        <text>deamido-NAD(+) + NH4(+) + ATP = AMP + diphosphate + NAD(+) + H(+)</text>
        <dbReference type="Rhea" id="RHEA:21188"/>
        <dbReference type="ChEBI" id="CHEBI:15378"/>
        <dbReference type="ChEBI" id="CHEBI:28938"/>
        <dbReference type="ChEBI" id="CHEBI:30616"/>
        <dbReference type="ChEBI" id="CHEBI:33019"/>
        <dbReference type="ChEBI" id="CHEBI:57540"/>
        <dbReference type="ChEBI" id="CHEBI:58437"/>
        <dbReference type="ChEBI" id="CHEBI:456215"/>
        <dbReference type="EC" id="6.3.1.5"/>
    </reaction>
</comment>
<dbReference type="OrthoDB" id="3266517at2"/>
<evidence type="ECO:0000256" key="5">
    <source>
        <dbReference type="ARBA" id="ARBA00023027"/>
    </source>
</evidence>
<dbReference type="InterPro" id="IPR014729">
    <property type="entry name" value="Rossmann-like_a/b/a_fold"/>
</dbReference>
<dbReference type="Pfam" id="PF02540">
    <property type="entry name" value="NAD_synthase"/>
    <property type="match status" value="2"/>
</dbReference>
<keyword evidence="2 6" id="KW-0436">Ligase</keyword>
<dbReference type="UniPathway" id="UPA00253">
    <property type="reaction ID" value="UER00333"/>
</dbReference>
<evidence type="ECO:0000256" key="1">
    <source>
        <dbReference type="ARBA" id="ARBA00004790"/>
    </source>
</evidence>
<evidence type="ECO:0000256" key="2">
    <source>
        <dbReference type="ARBA" id="ARBA00022598"/>
    </source>
</evidence>
<feature type="domain" description="NAD/GMP synthase" evidence="8">
    <location>
        <begin position="8"/>
        <end position="94"/>
    </location>
</feature>
<dbReference type="GO" id="GO:0003952">
    <property type="term" value="F:NAD+ synthase (glutamine-hydrolyzing) activity"/>
    <property type="evidence" value="ECO:0007669"/>
    <property type="project" value="InterPro"/>
</dbReference>
<dbReference type="Gene3D" id="3.40.50.620">
    <property type="entry name" value="HUPs"/>
    <property type="match status" value="1"/>
</dbReference>
<keyword evidence="5 6" id="KW-0520">NAD</keyword>
<accession>A0A5N0EFJ3</accession>
<dbReference type="EC" id="6.3.1.5" evidence="7"/>
<dbReference type="NCBIfam" id="TIGR00552">
    <property type="entry name" value="nadE"/>
    <property type="match status" value="1"/>
</dbReference>
<dbReference type="PANTHER" id="PTHR23090">
    <property type="entry name" value="NH 3 /GLUTAMINE-DEPENDENT NAD + SYNTHETASE"/>
    <property type="match status" value="1"/>
</dbReference>
<dbReference type="AlphaFoldDB" id="A0A5N0EFJ3"/>
<keyword evidence="4 6" id="KW-0067">ATP-binding</keyword>
<dbReference type="GO" id="GO:0005524">
    <property type="term" value="F:ATP binding"/>
    <property type="evidence" value="ECO:0007669"/>
    <property type="project" value="UniProtKB-KW"/>
</dbReference>
<dbReference type="EMBL" id="VXLC01000006">
    <property type="protein sequence ID" value="KAA8887716.1"/>
    <property type="molecule type" value="Genomic_DNA"/>
</dbReference>
<organism evidence="9 10">
    <name type="scientific">Nocardia colli</name>
    <dbReference type="NCBI Taxonomy" id="2545717"/>
    <lineage>
        <taxon>Bacteria</taxon>
        <taxon>Bacillati</taxon>
        <taxon>Actinomycetota</taxon>
        <taxon>Actinomycetes</taxon>
        <taxon>Mycobacteriales</taxon>
        <taxon>Nocardiaceae</taxon>
        <taxon>Nocardia</taxon>
    </lineage>
</organism>
<evidence type="ECO:0000256" key="4">
    <source>
        <dbReference type="ARBA" id="ARBA00022840"/>
    </source>
</evidence>
<comment type="pathway">
    <text evidence="1">Cofactor biosynthesis; NAD(+) biosynthesis.</text>
</comment>
<dbReference type="CDD" id="cd00553">
    <property type="entry name" value="NAD_synthase"/>
    <property type="match status" value="1"/>
</dbReference>
<evidence type="ECO:0000259" key="8">
    <source>
        <dbReference type="Pfam" id="PF02540"/>
    </source>
</evidence>
<dbReference type="InterPro" id="IPR022310">
    <property type="entry name" value="NAD/GMP_synthase"/>
</dbReference>
<comment type="similarity">
    <text evidence="6">Belongs to the NAD synthetase family.</text>
</comment>
<dbReference type="GO" id="GO:0004359">
    <property type="term" value="F:glutaminase activity"/>
    <property type="evidence" value="ECO:0007669"/>
    <property type="project" value="InterPro"/>
</dbReference>
<reference evidence="9 10" key="1">
    <citation type="submission" date="2019-09" db="EMBL/GenBank/DDBJ databases">
        <authorList>
            <person name="Wang X."/>
        </authorList>
    </citation>
    <scope>NUCLEOTIDE SEQUENCE [LARGE SCALE GENOMIC DNA]</scope>
    <source>
        <strain evidence="9 10">CICC 11023</strain>
    </source>
</reference>
<evidence type="ECO:0000256" key="6">
    <source>
        <dbReference type="RuleBase" id="RU003811"/>
    </source>
</evidence>
<evidence type="ECO:0000313" key="9">
    <source>
        <dbReference type="EMBL" id="KAA8887716.1"/>
    </source>
</evidence>